<dbReference type="Proteomes" id="UP000179334">
    <property type="component" value="Unassembled WGS sequence"/>
</dbReference>
<reference evidence="2 3" key="1">
    <citation type="journal article" date="2016" name="Nat. Commun.">
        <title>Thousands of microbial genomes shed light on interconnected biogeochemical processes in an aquifer system.</title>
        <authorList>
            <person name="Anantharaman K."/>
            <person name="Brown C.T."/>
            <person name="Hug L.A."/>
            <person name="Sharon I."/>
            <person name="Castelle C.J."/>
            <person name="Probst A.J."/>
            <person name="Thomas B.C."/>
            <person name="Singh A."/>
            <person name="Wilkins M.J."/>
            <person name="Karaoz U."/>
            <person name="Brodie E.L."/>
            <person name="Williams K.H."/>
            <person name="Hubbard S.S."/>
            <person name="Banfield J.F."/>
        </authorList>
    </citation>
    <scope>NUCLEOTIDE SEQUENCE [LARGE SCALE GENOMIC DNA]</scope>
</reference>
<dbReference type="EMBL" id="MFSR01000017">
    <property type="protein sequence ID" value="OGI40756.1"/>
    <property type="molecule type" value="Genomic_DNA"/>
</dbReference>
<feature type="signal peptide" evidence="1">
    <location>
        <begin position="1"/>
        <end position="28"/>
    </location>
</feature>
<evidence type="ECO:0000256" key="1">
    <source>
        <dbReference type="SAM" id="SignalP"/>
    </source>
</evidence>
<sequence>MKLRYSIWIAATFVSLVTSVWTTTDAWAGPPGNTKLGGQKVLTLISRDPPWVRCNNNIQVAAELTNIYRVPVQIVPHALAGAGAKAPAVYWGDELIAEDGGKGNGMVSFTEMADVMEIEGVPKHPTTGRLMADPKPKHDALKEAIKDVK</sequence>
<dbReference type="AlphaFoldDB" id="A0A1F6T6P0"/>
<gene>
    <name evidence="2" type="ORF">A2V91_01110</name>
</gene>
<accession>A0A1F6T6P0</accession>
<protein>
    <submittedName>
        <fullName evidence="2">Uncharacterized protein</fullName>
    </submittedName>
</protein>
<keyword evidence="1" id="KW-0732">Signal</keyword>
<evidence type="ECO:0000313" key="3">
    <source>
        <dbReference type="Proteomes" id="UP000179334"/>
    </source>
</evidence>
<organism evidence="2 3">
    <name type="scientific">Candidatus Muproteobacteria bacterium RBG_16_64_10</name>
    <dbReference type="NCBI Taxonomy" id="1817757"/>
    <lineage>
        <taxon>Bacteria</taxon>
        <taxon>Pseudomonadati</taxon>
        <taxon>Pseudomonadota</taxon>
        <taxon>Candidatus Muproteobacteria</taxon>
    </lineage>
</organism>
<evidence type="ECO:0000313" key="2">
    <source>
        <dbReference type="EMBL" id="OGI40756.1"/>
    </source>
</evidence>
<name>A0A1F6T6P0_9PROT</name>
<feature type="chain" id="PRO_5009225432" evidence="1">
    <location>
        <begin position="29"/>
        <end position="149"/>
    </location>
</feature>
<comment type="caution">
    <text evidence="2">The sequence shown here is derived from an EMBL/GenBank/DDBJ whole genome shotgun (WGS) entry which is preliminary data.</text>
</comment>
<proteinExistence type="predicted"/>